<dbReference type="RefSeq" id="WP_395815198.1">
    <property type="nucleotide sequence ID" value="NZ_CP043494.1"/>
</dbReference>
<keyword evidence="1 3" id="KW-0853">WD repeat</keyword>
<evidence type="ECO:0000256" key="2">
    <source>
        <dbReference type="ARBA" id="ARBA00022737"/>
    </source>
</evidence>
<dbReference type="SUPFAM" id="SSF50998">
    <property type="entry name" value="Quinoprotein alcohol dehydrogenase-like"/>
    <property type="match status" value="1"/>
</dbReference>
<dbReference type="EMBL" id="CP043494">
    <property type="protein sequence ID" value="WNG43698.1"/>
    <property type="molecule type" value="Genomic_DNA"/>
</dbReference>
<dbReference type="Gene3D" id="2.40.70.10">
    <property type="entry name" value="Acid Proteases"/>
    <property type="match status" value="1"/>
</dbReference>
<evidence type="ECO:0000313" key="5">
    <source>
        <dbReference type="EMBL" id="WNG43698.1"/>
    </source>
</evidence>
<dbReference type="SMART" id="SM00320">
    <property type="entry name" value="WD40"/>
    <property type="match status" value="4"/>
</dbReference>
<dbReference type="PANTHER" id="PTHR44129">
    <property type="entry name" value="WD REPEAT-CONTAINING PROTEIN POP1"/>
    <property type="match status" value="1"/>
</dbReference>
<dbReference type="Pfam" id="PF13650">
    <property type="entry name" value="Asp_protease_2"/>
    <property type="match status" value="1"/>
</dbReference>
<feature type="repeat" description="WD" evidence="3">
    <location>
        <begin position="439"/>
        <end position="470"/>
    </location>
</feature>
<proteinExistence type="predicted"/>
<feature type="signal peptide" evidence="4">
    <location>
        <begin position="1"/>
        <end position="23"/>
    </location>
</feature>
<protein>
    <recommendedName>
        <fullName evidence="7">WD domain G-beta repeat protein</fullName>
    </recommendedName>
</protein>
<dbReference type="Gene3D" id="2.130.10.10">
    <property type="entry name" value="YVTN repeat-like/Quinoprotein amine dehydrogenase"/>
    <property type="match status" value="3"/>
</dbReference>
<gene>
    <name evidence="5" type="ORF">F0U60_05995</name>
</gene>
<dbReference type="InterPro" id="IPR015943">
    <property type="entry name" value="WD40/YVTN_repeat-like_dom_sf"/>
</dbReference>
<dbReference type="InterPro" id="IPR050349">
    <property type="entry name" value="WD_LIS1/nudF_dynein_reg"/>
</dbReference>
<dbReference type="PROSITE" id="PS50294">
    <property type="entry name" value="WD_REPEATS_REGION"/>
    <property type="match status" value="2"/>
</dbReference>
<dbReference type="InterPro" id="IPR021109">
    <property type="entry name" value="Peptidase_aspartic_dom_sf"/>
</dbReference>
<dbReference type="PROSITE" id="PS51257">
    <property type="entry name" value="PROKAR_LIPOPROTEIN"/>
    <property type="match status" value="1"/>
</dbReference>
<dbReference type="PROSITE" id="PS50082">
    <property type="entry name" value="WD_REPEATS_2"/>
    <property type="match status" value="2"/>
</dbReference>
<keyword evidence="4" id="KW-0732">Signal</keyword>
<feature type="chain" id="PRO_5045308543" description="WD domain G-beta repeat protein" evidence="4">
    <location>
        <begin position="24"/>
        <end position="542"/>
    </location>
</feature>
<dbReference type="InterPro" id="IPR001680">
    <property type="entry name" value="WD40_rpt"/>
</dbReference>
<evidence type="ECO:0000313" key="6">
    <source>
        <dbReference type="Proteomes" id="UP001611383"/>
    </source>
</evidence>
<accession>A0ABY9WJ90</accession>
<keyword evidence="6" id="KW-1185">Reference proteome</keyword>
<reference evidence="5 6" key="1">
    <citation type="submission" date="2019-08" db="EMBL/GenBank/DDBJ databases">
        <title>Archangium and Cystobacter genomes.</title>
        <authorList>
            <person name="Chen I.-C.K."/>
            <person name="Wielgoss S."/>
        </authorList>
    </citation>
    <scope>NUCLEOTIDE SEQUENCE [LARGE SCALE GENOMIC DNA]</scope>
    <source>
        <strain evidence="5 6">Cbm 6</strain>
    </source>
</reference>
<dbReference type="InterPro" id="IPR011047">
    <property type="entry name" value="Quinoprotein_ADH-like_sf"/>
</dbReference>
<evidence type="ECO:0000256" key="3">
    <source>
        <dbReference type="PROSITE-ProRule" id="PRU00221"/>
    </source>
</evidence>
<sequence>MSISAPRALVVVGWLALAGCQHAAPALAPDLVSRLESTPGAFLAGEVVGLEDGAVLDRKDFVWTLAFSPDASRVAYSHMGAREYLLALWTLRPTPRPVANTVLNSSEFDVEALAFSPDGSLVASAGWDGVVRLFDAATGVQKASLRTDEPLTAVAFHPSGRYLVVGSTQGLVTVLRVADLGFSFEVRPHANRVSALAFSQEGTLYSGSWDKHLRVFDSREEALRKEQTRLRFERRGGHAVVAGIVNGKAPVAFALDARTPAIVLGTQAAAMAGIDTAFVQETVSLPTALGTSLARVVRGQHLRFKGLELDGVDVAVCDACLPPGVSGVLGAPFSERVGVAFDDATGEAVLTLKAPAQVAPQEERGLVLAPRADFAFPAHVNDVSVDGAGRRLGVAFSESKAERNRTVYEREKKGLIEPPAEWNAAAVVDAASGQVLRKWTQHRGVVASVGISPDGRTLASGGWDKRLYVWREGQETPVAERGFGWSVRRVRFSPDGRQVGVAAWTPQRAVGNQESDPAAALFTVRYSAPTVDVPSPSGRGPG</sequence>
<evidence type="ECO:0000256" key="4">
    <source>
        <dbReference type="SAM" id="SignalP"/>
    </source>
</evidence>
<dbReference type="Pfam" id="PF00400">
    <property type="entry name" value="WD40"/>
    <property type="match status" value="4"/>
</dbReference>
<feature type="repeat" description="WD" evidence="3">
    <location>
        <begin position="103"/>
        <end position="144"/>
    </location>
</feature>
<evidence type="ECO:0008006" key="7">
    <source>
        <dbReference type="Google" id="ProtNLM"/>
    </source>
</evidence>
<dbReference type="Proteomes" id="UP001611383">
    <property type="component" value="Chromosome"/>
</dbReference>
<organism evidence="5 6">
    <name type="scientific">Archangium minus</name>
    <dbReference type="NCBI Taxonomy" id="83450"/>
    <lineage>
        <taxon>Bacteria</taxon>
        <taxon>Pseudomonadati</taxon>
        <taxon>Myxococcota</taxon>
        <taxon>Myxococcia</taxon>
        <taxon>Myxococcales</taxon>
        <taxon>Cystobacterineae</taxon>
        <taxon>Archangiaceae</taxon>
        <taxon>Archangium</taxon>
    </lineage>
</organism>
<name>A0ABY9WJ90_9BACT</name>
<evidence type="ECO:0000256" key="1">
    <source>
        <dbReference type="ARBA" id="ARBA00022574"/>
    </source>
</evidence>
<keyword evidence="2" id="KW-0677">Repeat</keyword>